<protein>
    <submittedName>
        <fullName evidence="1">Uncharacterized protein</fullName>
    </submittedName>
</protein>
<dbReference type="PANTHER" id="PTHR12558:SF13">
    <property type="entry name" value="CELL DIVISION CYCLE PROTEIN 27 HOMOLOG"/>
    <property type="match status" value="1"/>
</dbReference>
<dbReference type="AlphaFoldDB" id="A0A381Q659"/>
<dbReference type="InterPro" id="IPR011990">
    <property type="entry name" value="TPR-like_helical_dom_sf"/>
</dbReference>
<dbReference type="SMART" id="SM00028">
    <property type="entry name" value="TPR"/>
    <property type="match status" value="5"/>
</dbReference>
<proteinExistence type="predicted"/>
<accession>A0A381Q659</accession>
<dbReference type="PANTHER" id="PTHR12558">
    <property type="entry name" value="CELL DIVISION CYCLE 16,23,27"/>
    <property type="match status" value="1"/>
</dbReference>
<gene>
    <name evidence="1" type="ORF">METZ01_LOCUS25967</name>
</gene>
<dbReference type="Pfam" id="PF13176">
    <property type="entry name" value="TPR_7"/>
    <property type="match status" value="1"/>
</dbReference>
<dbReference type="EMBL" id="UINC01001168">
    <property type="protein sequence ID" value="SUZ73113.1"/>
    <property type="molecule type" value="Genomic_DNA"/>
</dbReference>
<dbReference type="Pfam" id="PF13424">
    <property type="entry name" value="TPR_12"/>
    <property type="match status" value="1"/>
</dbReference>
<sequence length="366" mass="41631">MSNTKKLFLFIVMFSLLFSQGKSLNSAKVYIKDKDWKQAEFFLLKAVEHPNDKWEAAFHLGDKVYVRSQDWAKVRQYMDLASTAPEKVKIRPTRNDNKIPIQTAITASLARSFQLIYFKATGYISIINQTVDVEQQYMFIDQAIKTANQAKTLDPNQPAAHALLGLYHSLKNDKENTINFINQSLTIEGSTDDEMLGLLINAGECATRIDELDIASGYLERALLIDPNDISVLKAIAAVYVGRDDLDKALDIFLRTLEQTDGDQAKADLHFNLGTVYLKKGNPSEAEYHFEETVYLTPEDTEAIFRLARTLEESERWRSALNYYKDLIDMDPNNSAYYKGAYRASFNDGDPIAANKYLQKSKQLEN</sequence>
<dbReference type="Gene3D" id="1.25.40.10">
    <property type="entry name" value="Tetratricopeptide repeat domain"/>
    <property type="match status" value="1"/>
</dbReference>
<dbReference type="PROSITE" id="PS50005">
    <property type="entry name" value="TPR"/>
    <property type="match status" value="2"/>
</dbReference>
<organism evidence="1">
    <name type="scientific">marine metagenome</name>
    <dbReference type="NCBI Taxonomy" id="408172"/>
    <lineage>
        <taxon>unclassified sequences</taxon>
        <taxon>metagenomes</taxon>
        <taxon>ecological metagenomes</taxon>
    </lineage>
</organism>
<dbReference type="SUPFAM" id="SSF48452">
    <property type="entry name" value="TPR-like"/>
    <property type="match status" value="1"/>
</dbReference>
<name>A0A381Q659_9ZZZZ</name>
<evidence type="ECO:0000313" key="1">
    <source>
        <dbReference type="EMBL" id="SUZ73113.1"/>
    </source>
</evidence>
<reference evidence="1" key="1">
    <citation type="submission" date="2018-05" db="EMBL/GenBank/DDBJ databases">
        <authorList>
            <person name="Lanie J.A."/>
            <person name="Ng W.-L."/>
            <person name="Kazmierczak K.M."/>
            <person name="Andrzejewski T.M."/>
            <person name="Davidsen T.M."/>
            <person name="Wayne K.J."/>
            <person name="Tettelin H."/>
            <person name="Glass J.I."/>
            <person name="Rusch D."/>
            <person name="Podicherti R."/>
            <person name="Tsui H.-C.T."/>
            <person name="Winkler M.E."/>
        </authorList>
    </citation>
    <scope>NUCLEOTIDE SEQUENCE</scope>
</reference>
<dbReference type="InterPro" id="IPR019734">
    <property type="entry name" value="TPR_rpt"/>
</dbReference>